<dbReference type="PROSITE" id="PS50157">
    <property type="entry name" value="ZINC_FINGER_C2H2_2"/>
    <property type="match status" value="3"/>
</dbReference>
<evidence type="ECO:0000313" key="20">
    <source>
        <dbReference type="RefSeq" id="XP_055887753.1"/>
    </source>
</evidence>
<keyword evidence="9" id="KW-0832">Ubl conjugation</keyword>
<dbReference type="InterPro" id="IPR031964">
    <property type="entry name" value="CARD_dom"/>
</dbReference>
<comment type="subcellular location">
    <subcellularLocation>
        <location evidence="1">Nucleus</location>
    </subcellularLocation>
</comment>
<dbReference type="InterPro" id="IPR013087">
    <property type="entry name" value="Znf_C2H2_type"/>
</dbReference>
<gene>
    <name evidence="16 17 18 19 20" type="primary">LOC106069490</name>
</gene>
<evidence type="ECO:0000256" key="11">
    <source>
        <dbReference type="ARBA" id="ARBA00023242"/>
    </source>
</evidence>
<feature type="compositionally biased region" description="Basic and acidic residues" evidence="13">
    <location>
        <begin position="755"/>
        <end position="782"/>
    </location>
</feature>
<keyword evidence="11" id="KW-0539">Nucleus</keyword>
<dbReference type="RefSeq" id="XP_055887751.1">
    <property type="nucleotide sequence ID" value="XM_056031776.1"/>
</dbReference>
<dbReference type="SMART" id="SM00355">
    <property type="entry name" value="ZnF_C2H2"/>
    <property type="match status" value="3"/>
</dbReference>
<keyword evidence="8" id="KW-0862">Zinc</keyword>
<evidence type="ECO:0000313" key="19">
    <source>
        <dbReference type="RefSeq" id="XP_055887752.1"/>
    </source>
</evidence>
<dbReference type="Pfam" id="PF16739">
    <property type="entry name" value="CARD_2"/>
    <property type="match status" value="1"/>
</dbReference>
<dbReference type="PROSITE" id="PS00028">
    <property type="entry name" value="ZINC_FINGER_C2H2_1"/>
    <property type="match status" value="1"/>
</dbReference>
<evidence type="ECO:0000313" key="17">
    <source>
        <dbReference type="RefSeq" id="XP_055887750.1"/>
    </source>
</evidence>
<dbReference type="GO" id="GO:0045087">
    <property type="term" value="P:innate immune response"/>
    <property type="evidence" value="ECO:0007669"/>
    <property type="project" value="UniProtKB-KW"/>
</dbReference>
<keyword evidence="5" id="KW-0479">Metal-binding</keyword>
<keyword evidence="10" id="KW-0391">Immunity</keyword>
<keyword evidence="3" id="KW-0597">Phosphoprotein</keyword>
<evidence type="ECO:0000256" key="7">
    <source>
        <dbReference type="ARBA" id="ARBA00022771"/>
    </source>
</evidence>
<sequence>MASYNGRGPDDDSMELSNEEIDEWIRKHFEFIKHNLRVYDLITGSHIFDPIIPNNVLQKLKLKEPESRIKHAHKFLKEYLKSKYEGKGKILKDALLMRGPDSGNSLPSDHRLIWTALLSNTSDIDLAAHSHDQKLIQALQAEITECIECDEGWLSHCLERGLITKKEFEEIRSLRDRSGTHRGNVMLLECITRTYQFLKTFLELLWDRGLEDLVRKIDKVTYEKFLARETDGGSDDRPMRHDTVHMSGPVEGDDYAGQDNPNAAVHHSSISPLLLDPMAAFNGEVPDSLPSTNYMELPNEEIDRLINKNFTFIAENLRVYDLITGPHIFNSIIPSHVLKELKLKDPKLKMENARKFLNEYLKSNSPGKGKVLKDALLMRGTDTEDTISSDHKLIWTVLSSRTQDLDLEAHRQELYLIENLLNILKNSIDCDEDWLSDCLHRELITRNDMEEIRACRTAEGNISGNVLLLDCITKTHHFLKKFLKLLWSRELKNLVQEIDSVLYEKFEANERTASDARTMTQEIEYMSGPVPKDDYQCQGYDANEDLMHDCNSSENTSVKMYPKKEIDFNIPINDLGDGSVSSIALNDLSDGSSIALSNPSGLSSTTYTKDCYSDDEGISTSVNESISVINSAQKIRNLSTYETNLPLGMHDRAPRSLDVYNHGDQFSEEGLHRTKVPDRKTPQFGFQSTNTTAYTHQHSNIFVDKKEDDKLSDYKSNSTKPQTLKIKSIKPIDQHKTTKTPFKTSDNFKASPENKTLRELTKSAKTQEDRYRMSKIHTDLSENTRSSTSKPHSGTFKPLCQTPPNKLRAQASNDKKPSRMQDHVERPSRTPDLRNGSEKQGTMGKSTRSYYSVSSQRVQFYDCPFCKMRFISDTNLQEHIKKTCGPKGDDHLRCKKCTKMFTEKATLDRHMRECSSEPLRELTSRQDNTPAHRPTQIYCCSQCKAKFMEKDKLKSHRLNYHL</sequence>
<evidence type="ECO:0000313" key="16">
    <source>
        <dbReference type="RefSeq" id="XP_055887749.1"/>
    </source>
</evidence>
<evidence type="ECO:0000256" key="6">
    <source>
        <dbReference type="ARBA" id="ARBA00022737"/>
    </source>
</evidence>
<accession>A0A9W3AKV1</accession>
<name>A0A9W3AKV1_BIOGL</name>
<evidence type="ECO:0000313" key="15">
    <source>
        <dbReference type="Proteomes" id="UP001165740"/>
    </source>
</evidence>
<feature type="domain" description="C2H2-type" evidence="14">
    <location>
        <begin position="861"/>
        <end position="888"/>
    </location>
</feature>
<dbReference type="Proteomes" id="UP001165740">
    <property type="component" value="Chromosome 6"/>
</dbReference>
<feature type="compositionally biased region" description="Basic and acidic residues" evidence="13">
    <location>
        <begin position="813"/>
        <end position="837"/>
    </location>
</feature>
<dbReference type="RefSeq" id="XP_055887749.1">
    <property type="nucleotide sequence ID" value="XM_056031774.1"/>
</dbReference>
<evidence type="ECO:0000256" key="5">
    <source>
        <dbReference type="ARBA" id="ARBA00022723"/>
    </source>
</evidence>
<feature type="domain" description="C2H2-type" evidence="14">
    <location>
        <begin position="938"/>
        <end position="962"/>
    </location>
</feature>
<dbReference type="GO" id="GO:0005634">
    <property type="term" value="C:nucleus"/>
    <property type="evidence" value="ECO:0007669"/>
    <property type="project" value="UniProtKB-SubCell"/>
</dbReference>
<evidence type="ECO:0000256" key="9">
    <source>
        <dbReference type="ARBA" id="ARBA00022843"/>
    </source>
</evidence>
<dbReference type="InterPro" id="IPR011029">
    <property type="entry name" value="DEATH-like_dom_sf"/>
</dbReference>
<evidence type="ECO:0000256" key="12">
    <source>
        <dbReference type="PROSITE-ProRule" id="PRU00042"/>
    </source>
</evidence>
<dbReference type="InterPro" id="IPR036236">
    <property type="entry name" value="Znf_C2H2_sf"/>
</dbReference>
<dbReference type="Gene3D" id="1.10.533.10">
    <property type="entry name" value="Death Domain, Fas"/>
    <property type="match status" value="2"/>
</dbReference>
<reference evidence="16 17" key="1">
    <citation type="submission" date="2025-04" db="UniProtKB">
        <authorList>
            <consortium name="RefSeq"/>
        </authorList>
    </citation>
    <scope>IDENTIFICATION</scope>
</reference>
<dbReference type="GO" id="GO:0008270">
    <property type="term" value="F:zinc ion binding"/>
    <property type="evidence" value="ECO:0007669"/>
    <property type="project" value="UniProtKB-KW"/>
</dbReference>
<feature type="region of interest" description="Disordered" evidence="13">
    <location>
        <begin position="711"/>
        <end position="849"/>
    </location>
</feature>
<dbReference type="RefSeq" id="XP_055887752.1">
    <property type="nucleotide sequence ID" value="XM_056031777.1"/>
</dbReference>
<dbReference type="AlphaFoldDB" id="A0A9W3AKV1"/>
<dbReference type="RefSeq" id="XP_055887753.1">
    <property type="nucleotide sequence ID" value="XM_056031778.1"/>
</dbReference>
<evidence type="ECO:0000313" key="18">
    <source>
        <dbReference type="RefSeq" id="XP_055887751.1"/>
    </source>
</evidence>
<evidence type="ECO:0000259" key="14">
    <source>
        <dbReference type="PROSITE" id="PS50157"/>
    </source>
</evidence>
<dbReference type="RefSeq" id="XP_055887750.1">
    <property type="nucleotide sequence ID" value="XM_056031775.1"/>
</dbReference>
<keyword evidence="4" id="KW-0399">Innate immunity</keyword>
<keyword evidence="2" id="KW-1017">Isopeptide bond</keyword>
<dbReference type="GO" id="GO:0005737">
    <property type="term" value="C:cytoplasm"/>
    <property type="evidence" value="ECO:0007669"/>
    <property type="project" value="UniProtKB-ARBA"/>
</dbReference>
<feature type="compositionally biased region" description="Polar residues" evidence="13">
    <location>
        <begin position="739"/>
        <end position="748"/>
    </location>
</feature>
<protein>
    <submittedName>
        <fullName evidence="16 17">Uncharacterized protein LOC106069490 isoform X1</fullName>
    </submittedName>
</protein>
<evidence type="ECO:0000256" key="10">
    <source>
        <dbReference type="ARBA" id="ARBA00022859"/>
    </source>
</evidence>
<keyword evidence="6" id="KW-0677">Repeat</keyword>
<dbReference type="GO" id="GO:0000981">
    <property type="term" value="F:DNA-binding transcription factor activity, RNA polymerase II-specific"/>
    <property type="evidence" value="ECO:0007669"/>
    <property type="project" value="TreeGrafter"/>
</dbReference>
<keyword evidence="7 12" id="KW-0863">Zinc-finger</keyword>
<dbReference type="PANTHER" id="PTHR24394:SF44">
    <property type="entry name" value="ZINC FINGER PROTEIN 271-LIKE"/>
    <property type="match status" value="1"/>
</dbReference>
<proteinExistence type="predicted"/>
<dbReference type="SUPFAM" id="SSF57667">
    <property type="entry name" value="beta-beta-alpha zinc fingers"/>
    <property type="match status" value="1"/>
</dbReference>
<evidence type="ECO:0000256" key="1">
    <source>
        <dbReference type="ARBA" id="ARBA00004123"/>
    </source>
</evidence>
<dbReference type="GeneID" id="106069490"/>
<evidence type="ECO:0000256" key="8">
    <source>
        <dbReference type="ARBA" id="ARBA00022833"/>
    </source>
</evidence>
<organism evidence="15 16">
    <name type="scientific">Biomphalaria glabrata</name>
    <name type="common">Bloodfluke planorb</name>
    <name type="synonym">Freshwater snail</name>
    <dbReference type="NCBI Taxonomy" id="6526"/>
    <lineage>
        <taxon>Eukaryota</taxon>
        <taxon>Metazoa</taxon>
        <taxon>Spiralia</taxon>
        <taxon>Lophotrochozoa</taxon>
        <taxon>Mollusca</taxon>
        <taxon>Gastropoda</taxon>
        <taxon>Heterobranchia</taxon>
        <taxon>Euthyneura</taxon>
        <taxon>Panpulmonata</taxon>
        <taxon>Hygrophila</taxon>
        <taxon>Lymnaeoidea</taxon>
        <taxon>Planorbidae</taxon>
        <taxon>Biomphalaria</taxon>
    </lineage>
</organism>
<evidence type="ECO:0000256" key="3">
    <source>
        <dbReference type="ARBA" id="ARBA00022553"/>
    </source>
</evidence>
<evidence type="ECO:0000256" key="13">
    <source>
        <dbReference type="SAM" id="MobiDB-lite"/>
    </source>
</evidence>
<feature type="compositionally biased region" description="Polar residues" evidence="13">
    <location>
        <begin position="783"/>
        <end position="792"/>
    </location>
</feature>
<dbReference type="Gene3D" id="3.30.160.60">
    <property type="entry name" value="Classic Zinc Finger"/>
    <property type="match status" value="1"/>
</dbReference>
<dbReference type="PANTHER" id="PTHR24394">
    <property type="entry name" value="ZINC FINGER PROTEIN"/>
    <property type="match status" value="1"/>
</dbReference>
<feature type="domain" description="C2H2-type" evidence="14">
    <location>
        <begin position="892"/>
        <end position="919"/>
    </location>
</feature>
<feature type="compositionally biased region" description="Polar residues" evidence="13">
    <location>
        <begin position="838"/>
        <end position="849"/>
    </location>
</feature>
<dbReference type="OrthoDB" id="6179512at2759"/>
<evidence type="ECO:0000256" key="2">
    <source>
        <dbReference type="ARBA" id="ARBA00022499"/>
    </source>
</evidence>
<evidence type="ECO:0000256" key="4">
    <source>
        <dbReference type="ARBA" id="ARBA00022588"/>
    </source>
</evidence>
<keyword evidence="15" id="KW-1185">Reference proteome</keyword>